<evidence type="ECO:0000256" key="6">
    <source>
        <dbReference type="ARBA" id="ARBA00023136"/>
    </source>
</evidence>
<comment type="caution">
    <text evidence="9">The sequence shown here is derived from an EMBL/GenBank/DDBJ whole genome shotgun (WGS) entry which is preliminary data.</text>
</comment>
<feature type="transmembrane region" description="Helical" evidence="7">
    <location>
        <begin position="255"/>
        <end position="275"/>
    </location>
</feature>
<proteinExistence type="predicted"/>
<protein>
    <recommendedName>
        <fullName evidence="8">ABC transmembrane type-1 domain-containing protein</fullName>
    </recommendedName>
</protein>
<organism evidence="9">
    <name type="scientific">freshwater metagenome</name>
    <dbReference type="NCBI Taxonomy" id="449393"/>
    <lineage>
        <taxon>unclassified sequences</taxon>
        <taxon>metagenomes</taxon>
        <taxon>ecological metagenomes</taxon>
    </lineage>
</organism>
<comment type="subcellular location">
    <subcellularLocation>
        <location evidence="1">Cell membrane</location>
        <topology evidence="1">Multi-pass membrane protein</topology>
    </subcellularLocation>
</comment>
<name>A0A094QK33_9ZZZZ</name>
<sequence>MKSKMTLPLTRRKISGKSKTSPLTLRVAASILAFLFFVALFQPFFYRVDPAFSDLMLRLQGPSLSGAWLGTDALGQDVYSRVIAGFRWSLGIGTIGTLLGCFIGITLGVSAAWNRKRLRTILSRIIDIGISFPYLIIAVTIVTVVGRGFWPLALTLGLVCWPTIARVVYAETLTLREREYVTAARLFGIGSLRSIFTHIVPALRPTIQVVAAFTFAELLIAESGLSFLGLGAPLGTPTWGNMLNDSRTYMAEAPWMMFGPVTAIIITIFAANLLGEGLNARENARSGRVSQ</sequence>
<dbReference type="PANTHER" id="PTHR43386:SF1">
    <property type="entry name" value="D,D-DIPEPTIDE TRANSPORT SYSTEM PERMEASE PROTEIN DDPC-RELATED"/>
    <property type="match status" value="1"/>
</dbReference>
<dbReference type="GO" id="GO:0055085">
    <property type="term" value="P:transmembrane transport"/>
    <property type="evidence" value="ECO:0007669"/>
    <property type="project" value="InterPro"/>
</dbReference>
<feature type="transmembrane region" description="Helical" evidence="7">
    <location>
        <begin position="149"/>
        <end position="169"/>
    </location>
</feature>
<dbReference type="EMBL" id="JNSL01000135">
    <property type="protein sequence ID" value="KGA14801.1"/>
    <property type="molecule type" value="Genomic_DNA"/>
</dbReference>
<dbReference type="PROSITE" id="PS50928">
    <property type="entry name" value="ABC_TM1"/>
    <property type="match status" value="1"/>
</dbReference>
<evidence type="ECO:0000256" key="2">
    <source>
        <dbReference type="ARBA" id="ARBA00022448"/>
    </source>
</evidence>
<dbReference type="PANTHER" id="PTHR43386">
    <property type="entry name" value="OLIGOPEPTIDE TRANSPORT SYSTEM PERMEASE PROTEIN APPC"/>
    <property type="match status" value="1"/>
</dbReference>
<evidence type="ECO:0000313" key="9">
    <source>
        <dbReference type="EMBL" id="KGA14801.1"/>
    </source>
</evidence>
<evidence type="ECO:0000256" key="7">
    <source>
        <dbReference type="SAM" id="Phobius"/>
    </source>
</evidence>
<evidence type="ECO:0000256" key="1">
    <source>
        <dbReference type="ARBA" id="ARBA00004651"/>
    </source>
</evidence>
<evidence type="ECO:0000256" key="4">
    <source>
        <dbReference type="ARBA" id="ARBA00022692"/>
    </source>
</evidence>
<gene>
    <name evidence="9" type="ORF">GM51_16345</name>
</gene>
<evidence type="ECO:0000256" key="5">
    <source>
        <dbReference type="ARBA" id="ARBA00022989"/>
    </source>
</evidence>
<keyword evidence="2" id="KW-0813">Transport</keyword>
<feature type="transmembrane region" description="Helical" evidence="7">
    <location>
        <begin position="125"/>
        <end position="143"/>
    </location>
</feature>
<keyword evidence="6 7" id="KW-0472">Membrane</keyword>
<dbReference type="InterPro" id="IPR050366">
    <property type="entry name" value="BP-dependent_transpt_permease"/>
</dbReference>
<keyword evidence="3" id="KW-1003">Cell membrane</keyword>
<dbReference type="CDD" id="cd06261">
    <property type="entry name" value="TM_PBP2"/>
    <property type="match status" value="1"/>
</dbReference>
<dbReference type="InterPro" id="IPR000515">
    <property type="entry name" value="MetI-like"/>
</dbReference>
<accession>A0A094QK33</accession>
<evidence type="ECO:0000259" key="8">
    <source>
        <dbReference type="PROSITE" id="PS50928"/>
    </source>
</evidence>
<dbReference type="InterPro" id="IPR035906">
    <property type="entry name" value="MetI-like_sf"/>
</dbReference>
<keyword evidence="5 7" id="KW-1133">Transmembrane helix</keyword>
<dbReference type="Gene3D" id="1.10.3720.10">
    <property type="entry name" value="MetI-like"/>
    <property type="match status" value="1"/>
</dbReference>
<keyword evidence="4 7" id="KW-0812">Transmembrane</keyword>
<dbReference type="Pfam" id="PF00528">
    <property type="entry name" value="BPD_transp_1"/>
    <property type="match status" value="1"/>
</dbReference>
<evidence type="ECO:0000256" key="3">
    <source>
        <dbReference type="ARBA" id="ARBA00022475"/>
    </source>
</evidence>
<feature type="domain" description="ABC transmembrane type-1" evidence="8">
    <location>
        <begin position="86"/>
        <end position="275"/>
    </location>
</feature>
<feature type="transmembrane region" description="Helical" evidence="7">
    <location>
        <begin position="21"/>
        <end position="46"/>
    </location>
</feature>
<dbReference type="SUPFAM" id="SSF161098">
    <property type="entry name" value="MetI-like"/>
    <property type="match status" value="1"/>
</dbReference>
<reference evidence="9" key="1">
    <citation type="submission" date="2014-06" db="EMBL/GenBank/DDBJ databases">
        <title>Key roles for freshwater Actinobacteria revealed by deep metagenomic sequencing.</title>
        <authorList>
            <person name="Ghai R."/>
            <person name="Mizuno C.M."/>
            <person name="Picazo A."/>
            <person name="Camacho A."/>
            <person name="Rodriguez-Valera F."/>
        </authorList>
    </citation>
    <scope>NUCLEOTIDE SEQUENCE</scope>
</reference>
<dbReference type="GO" id="GO:0005886">
    <property type="term" value="C:plasma membrane"/>
    <property type="evidence" value="ECO:0007669"/>
    <property type="project" value="UniProtKB-SubCell"/>
</dbReference>
<feature type="transmembrane region" description="Helical" evidence="7">
    <location>
        <begin position="88"/>
        <end position="113"/>
    </location>
</feature>
<dbReference type="AlphaFoldDB" id="A0A094QK33"/>
<feature type="transmembrane region" description="Helical" evidence="7">
    <location>
        <begin position="209"/>
        <end position="235"/>
    </location>
</feature>